<dbReference type="Proteomes" id="UP000269331">
    <property type="component" value="Chromosome"/>
</dbReference>
<keyword evidence="16 18" id="KW-0456">Lyase</keyword>
<evidence type="ECO:0000256" key="10">
    <source>
        <dbReference type="ARBA" id="ARBA00022605"/>
    </source>
</evidence>
<dbReference type="GO" id="GO:0009423">
    <property type="term" value="P:chorismate biosynthetic process"/>
    <property type="evidence" value="ECO:0007669"/>
    <property type="project" value="UniProtKB-UniRule"/>
</dbReference>
<dbReference type="CDD" id="cd08195">
    <property type="entry name" value="DHQS"/>
    <property type="match status" value="1"/>
</dbReference>
<evidence type="ECO:0000313" key="21">
    <source>
        <dbReference type="EMBL" id="BBA92820.1"/>
    </source>
</evidence>
<evidence type="ECO:0000256" key="3">
    <source>
        <dbReference type="ARBA" id="ARBA00001947"/>
    </source>
</evidence>
<dbReference type="FunFam" id="3.40.50.1970:FF:000007">
    <property type="entry name" value="Pentafunctional AROM polypeptide"/>
    <property type="match status" value="1"/>
</dbReference>
<evidence type="ECO:0000256" key="15">
    <source>
        <dbReference type="ARBA" id="ARBA00023141"/>
    </source>
</evidence>
<dbReference type="EC" id="4.2.3.4" evidence="7 18"/>
<dbReference type="SUPFAM" id="SSF56796">
    <property type="entry name" value="Dehydroquinate synthase-like"/>
    <property type="match status" value="1"/>
</dbReference>
<dbReference type="GO" id="GO:0000166">
    <property type="term" value="F:nucleotide binding"/>
    <property type="evidence" value="ECO:0007669"/>
    <property type="project" value="UniProtKB-KW"/>
</dbReference>
<dbReference type="GO" id="GO:0005737">
    <property type="term" value="C:cytoplasm"/>
    <property type="evidence" value="ECO:0007669"/>
    <property type="project" value="UniProtKB-SubCell"/>
</dbReference>
<dbReference type="InterPro" id="IPR050071">
    <property type="entry name" value="Dehydroquinate_synthase"/>
</dbReference>
<keyword evidence="12 18" id="KW-0547">Nucleotide-binding</keyword>
<dbReference type="HAMAP" id="MF_00110">
    <property type="entry name" value="DHQ_synthase"/>
    <property type="match status" value="1"/>
</dbReference>
<dbReference type="Gene3D" id="1.20.1090.10">
    <property type="entry name" value="Dehydroquinate synthase-like - alpha domain"/>
    <property type="match status" value="1"/>
</dbReference>
<keyword evidence="14 18" id="KW-0520">NAD</keyword>
<dbReference type="GO" id="GO:0009073">
    <property type="term" value="P:aromatic amino acid family biosynthetic process"/>
    <property type="evidence" value="ECO:0007669"/>
    <property type="project" value="UniProtKB-KW"/>
</dbReference>
<dbReference type="RefSeq" id="WP_120171833.1">
    <property type="nucleotide sequence ID" value="NZ_AP018400.1"/>
</dbReference>
<reference evidence="21 22" key="1">
    <citation type="journal article" date="2018" name="Genome Biol. Evol.">
        <title>Complete Genome Sequence of Streptococcus ruminantium sp. nov. GUT-187T (=DSM 104980T =JCM 31869T), the Type Strain of S. ruminantium, and Comparison with Genome Sequences of Streptococcus suis Strains.</title>
        <authorList>
            <person name="Tohya M."/>
            <person name="Sekizaki T."/>
            <person name="Miyoshi-Akiyama T."/>
        </authorList>
    </citation>
    <scope>NUCLEOTIDE SEQUENCE [LARGE SCALE GENOMIC DNA]</scope>
    <source>
        <strain evidence="21 22">GUT187T</strain>
    </source>
</reference>
<comment type="cofactor">
    <cofactor evidence="3">
        <name>Zn(2+)</name>
        <dbReference type="ChEBI" id="CHEBI:29105"/>
    </cofactor>
</comment>
<feature type="binding site" evidence="18">
    <location>
        <position position="184"/>
    </location>
    <ligand>
        <name>Zn(2+)</name>
        <dbReference type="ChEBI" id="CHEBI:29105"/>
    </ligand>
</feature>
<feature type="binding site" evidence="18">
    <location>
        <position position="245"/>
    </location>
    <ligand>
        <name>Zn(2+)</name>
        <dbReference type="ChEBI" id="CHEBI:29105"/>
    </ligand>
</feature>
<feature type="binding site" evidence="18">
    <location>
        <position position="151"/>
    </location>
    <ligand>
        <name>NAD(+)</name>
        <dbReference type="ChEBI" id="CHEBI:57540"/>
    </ligand>
</feature>
<dbReference type="Pfam" id="PF01761">
    <property type="entry name" value="DHQ_synthase"/>
    <property type="match status" value="1"/>
</dbReference>
<evidence type="ECO:0000256" key="18">
    <source>
        <dbReference type="HAMAP-Rule" id="MF_00110"/>
    </source>
</evidence>
<evidence type="ECO:0000256" key="8">
    <source>
        <dbReference type="ARBA" id="ARBA00017684"/>
    </source>
</evidence>
<evidence type="ECO:0000256" key="2">
    <source>
        <dbReference type="ARBA" id="ARBA00001911"/>
    </source>
</evidence>
<feature type="binding site" evidence="18">
    <location>
        <begin position="105"/>
        <end position="109"/>
    </location>
    <ligand>
        <name>NAD(+)</name>
        <dbReference type="ChEBI" id="CHEBI:57540"/>
    </ligand>
</feature>
<evidence type="ECO:0000259" key="19">
    <source>
        <dbReference type="Pfam" id="PF01761"/>
    </source>
</evidence>
<dbReference type="InterPro" id="IPR030963">
    <property type="entry name" value="DHQ_synth_fam"/>
</dbReference>
<keyword evidence="9 18" id="KW-0963">Cytoplasm</keyword>
<dbReference type="PANTHER" id="PTHR43622:SF7">
    <property type="entry name" value="3-DEHYDROQUINATE SYNTHASE, CHLOROPLASTIC"/>
    <property type="match status" value="1"/>
</dbReference>
<gene>
    <name evidence="18" type="primary">aroB</name>
    <name evidence="21" type="ORF">SR187_6075</name>
</gene>
<dbReference type="GO" id="GO:0046872">
    <property type="term" value="F:metal ion binding"/>
    <property type="evidence" value="ECO:0007669"/>
    <property type="project" value="UniProtKB-KW"/>
</dbReference>
<keyword evidence="13 18" id="KW-0862">Zinc</keyword>
<name>A0A2Z5TNB0_9STRE</name>
<comment type="subcellular location">
    <subcellularLocation>
        <location evidence="4 18">Cytoplasm</location>
    </subcellularLocation>
</comment>
<evidence type="ECO:0000313" key="22">
    <source>
        <dbReference type="Proteomes" id="UP000269331"/>
    </source>
</evidence>
<dbReference type="GO" id="GO:0003856">
    <property type="term" value="F:3-dehydroquinate synthase activity"/>
    <property type="evidence" value="ECO:0007669"/>
    <property type="project" value="UniProtKB-UniRule"/>
</dbReference>
<feature type="binding site" evidence="18">
    <location>
        <position position="142"/>
    </location>
    <ligand>
        <name>NAD(+)</name>
        <dbReference type="ChEBI" id="CHEBI:57540"/>
    </ligand>
</feature>
<comment type="similarity">
    <text evidence="6 18">Belongs to the sugar phosphate cyclases superfamily. Dehydroquinate synthase family.</text>
</comment>
<dbReference type="Pfam" id="PF24621">
    <property type="entry name" value="DHQS_C"/>
    <property type="match status" value="1"/>
</dbReference>
<comment type="pathway">
    <text evidence="5 18">Metabolic intermediate biosynthesis; chorismate biosynthesis; chorismate from D-erythrose 4-phosphate and phosphoenolpyruvate: step 2/7.</text>
</comment>
<evidence type="ECO:0000256" key="13">
    <source>
        <dbReference type="ARBA" id="ARBA00022833"/>
    </source>
</evidence>
<evidence type="ECO:0000256" key="9">
    <source>
        <dbReference type="ARBA" id="ARBA00022490"/>
    </source>
</evidence>
<evidence type="ECO:0000256" key="4">
    <source>
        <dbReference type="ARBA" id="ARBA00004496"/>
    </source>
</evidence>
<keyword evidence="11 18" id="KW-0479">Metal-binding</keyword>
<evidence type="ECO:0000256" key="7">
    <source>
        <dbReference type="ARBA" id="ARBA00013031"/>
    </source>
</evidence>
<evidence type="ECO:0000256" key="5">
    <source>
        <dbReference type="ARBA" id="ARBA00004661"/>
    </source>
</evidence>
<sequence length="351" mass="39019">MKEIYVDLGSRSYTIHIENGLRHRFVDYIHPFVKGKRVFILTDEHVHFHYGQDLVAQLSKFFEVGIKILPAGEGTKDFSNLQPIFEDLLAFGLTRSDLIIALGGGVIGDLAGFIAASYLRGIDFVQIPTSLLAQVDSSVGGKVGVDLAQGKNVIGAFYQPKTVLIDPEVLNTLSDHFFHDGMAEVIKYGCIKRLQLFELLERLGNRQAIMEQIEEIIHTCCDIKRKVVEDDERDTGERLKLNYGHTLGHALESATAYQVYSHGQAISIGMVAANQLAIAAGMLQEADAVRIEQLLRAFHLPTNVDKKLIQSALPFISADKKNLENRLNIILVEKIGTSLIYPTSADIYQQL</sequence>
<feature type="domain" description="3-dehydroquinate synthase C-terminal" evidence="20">
    <location>
        <begin position="181"/>
        <end position="322"/>
    </location>
</feature>
<feature type="domain" description="3-dehydroquinate synthase N-terminal" evidence="19">
    <location>
        <begin position="68"/>
        <end position="178"/>
    </location>
</feature>
<comment type="catalytic activity">
    <reaction evidence="1 18">
        <text>7-phospho-2-dehydro-3-deoxy-D-arabino-heptonate = 3-dehydroquinate + phosphate</text>
        <dbReference type="Rhea" id="RHEA:21968"/>
        <dbReference type="ChEBI" id="CHEBI:32364"/>
        <dbReference type="ChEBI" id="CHEBI:43474"/>
        <dbReference type="ChEBI" id="CHEBI:58394"/>
        <dbReference type="EC" id="4.2.3.4"/>
    </reaction>
</comment>
<evidence type="ECO:0000256" key="17">
    <source>
        <dbReference type="ARBA" id="ARBA00023285"/>
    </source>
</evidence>
<evidence type="ECO:0000256" key="12">
    <source>
        <dbReference type="ARBA" id="ARBA00022741"/>
    </source>
</evidence>
<dbReference type="InterPro" id="IPR030960">
    <property type="entry name" value="DHQS/DOIS_N"/>
</dbReference>
<dbReference type="PANTHER" id="PTHR43622">
    <property type="entry name" value="3-DEHYDROQUINATE SYNTHASE"/>
    <property type="match status" value="1"/>
</dbReference>
<feature type="binding site" evidence="18">
    <location>
        <begin position="129"/>
        <end position="130"/>
    </location>
    <ligand>
        <name>NAD(+)</name>
        <dbReference type="ChEBI" id="CHEBI:57540"/>
    </ligand>
</feature>
<dbReference type="InterPro" id="IPR056179">
    <property type="entry name" value="DHQS_C"/>
</dbReference>
<keyword evidence="17 18" id="KW-0170">Cobalt</keyword>
<comment type="caution">
    <text evidence="18">Lacks conserved residue(s) required for the propagation of feature annotation.</text>
</comment>
<keyword evidence="10 18" id="KW-0028">Amino-acid biosynthesis</keyword>
<dbReference type="InterPro" id="IPR016037">
    <property type="entry name" value="DHQ_synth_AroB"/>
</dbReference>
<evidence type="ECO:0000256" key="1">
    <source>
        <dbReference type="ARBA" id="ARBA00001393"/>
    </source>
</evidence>
<accession>A0A2Z5TNB0</accession>
<evidence type="ECO:0000256" key="14">
    <source>
        <dbReference type="ARBA" id="ARBA00023027"/>
    </source>
</evidence>
<evidence type="ECO:0000256" key="16">
    <source>
        <dbReference type="ARBA" id="ARBA00023239"/>
    </source>
</evidence>
<organism evidence="21 22">
    <name type="scientific">Streptococcus ruminantium</name>
    <dbReference type="NCBI Taxonomy" id="1917441"/>
    <lineage>
        <taxon>Bacteria</taxon>
        <taxon>Bacillati</taxon>
        <taxon>Bacillota</taxon>
        <taxon>Bacilli</taxon>
        <taxon>Lactobacillales</taxon>
        <taxon>Streptococcaceae</taxon>
        <taxon>Streptococcus</taxon>
    </lineage>
</organism>
<dbReference type="GeneID" id="52229754"/>
<keyword evidence="15 18" id="KW-0057">Aromatic amino acid biosynthesis</keyword>
<comment type="function">
    <text evidence="18">Catalyzes the conversion of 3-deoxy-D-arabino-heptulosonate 7-phosphate (DAHP) to dehydroquinate (DHQ).</text>
</comment>
<dbReference type="NCBIfam" id="TIGR01357">
    <property type="entry name" value="aroB"/>
    <property type="match status" value="1"/>
</dbReference>
<dbReference type="Gene3D" id="3.40.50.1970">
    <property type="match status" value="1"/>
</dbReference>
<comment type="cofactor">
    <cofactor evidence="2 18">
        <name>NAD(+)</name>
        <dbReference type="ChEBI" id="CHEBI:57540"/>
    </cofactor>
</comment>
<dbReference type="EMBL" id="AP018400">
    <property type="protein sequence ID" value="BBA92820.1"/>
    <property type="molecule type" value="Genomic_DNA"/>
</dbReference>
<evidence type="ECO:0000256" key="11">
    <source>
        <dbReference type="ARBA" id="ARBA00022723"/>
    </source>
</evidence>
<proteinExistence type="inferred from homology"/>
<comment type="cofactor">
    <cofactor evidence="18">
        <name>Co(2+)</name>
        <dbReference type="ChEBI" id="CHEBI:48828"/>
    </cofactor>
    <cofactor evidence="18">
        <name>Zn(2+)</name>
        <dbReference type="ChEBI" id="CHEBI:29105"/>
    </cofactor>
    <text evidence="18">Binds 1 divalent metal cation per subunit. Can use either Co(2+) or Zn(2+).</text>
</comment>
<feature type="binding site" evidence="18">
    <location>
        <position position="262"/>
    </location>
    <ligand>
        <name>Zn(2+)</name>
        <dbReference type="ChEBI" id="CHEBI:29105"/>
    </ligand>
</feature>
<evidence type="ECO:0000259" key="20">
    <source>
        <dbReference type="Pfam" id="PF24621"/>
    </source>
</evidence>
<dbReference type="PIRSF" id="PIRSF001455">
    <property type="entry name" value="DHQ_synth"/>
    <property type="match status" value="1"/>
</dbReference>
<dbReference type="KEGG" id="srq:SR187_6075"/>
<protein>
    <recommendedName>
        <fullName evidence="8 18">3-dehydroquinate synthase</fullName>
        <shortName evidence="18">DHQS</shortName>
        <ecNumber evidence="7 18">4.2.3.4</ecNumber>
    </recommendedName>
</protein>
<dbReference type="UniPathway" id="UPA00053">
    <property type="reaction ID" value="UER00085"/>
</dbReference>
<dbReference type="AlphaFoldDB" id="A0A2Z5TNB0"/>
<evidence type="ECO:0000256" key="6">
    <source>
        <dbReference type="ARBA" id="ARBA00005412"/>
    </source>
</evidence>
<dbReference type="GO" id="GO:0008652">
    <property type="term" value="P:amino acid biosynthetic process"/>
    <property type="evidence" value="ECO:0007669"/>
    <property type="project" value="UniProtKB-KW"/>
</dbReference>
<dbReference type="OrthoDB" id="9806583at2"/>